<dbReference type="KEGG" id="bbgw:UT28_C0001G1001"/>
<proteinExistence type="predicted"/>
<dbReference type="AlphaFoldDB" id="A0A0G4B5E4"/>
<gene>
    <name evidence="1" type="ORF">UT28_C0001G1001</name>
</gene>
<reference evidence="1 2" key="1">
    <citation type="journal article" date="2015" name="Nature">
        <title>rRNA introns, odd ribosomes, and small enigmatic genomes across a large radiation of phyla.</title>
        <authorList>
            <person name="Brown C.T."/>
            <person name="Hug L.A."/>
            <person name="Thomas B.C."/>
            <person name="Sharon I."/>
            <person name="Castelle C.J."/>
            <person name="Singh A."/>
            <person name="Wilkins M.J."/>
            <person name="Williams K.H."/>
            <person name="Banfield J.F."/>
        </authorList>
    </citation>
    <scope>NUCLEOTIDE SEQUENCE [LARGE SCALE GENOMIC DNA]</scope>
</reference>
<protein>
    <submittedName>
        <fullName evidence="1">Uncharacterized protein</fullName>
    </submittedName>
</protein>
<dbReference type="Proteomes" id="UP000035648">
    <property type="component" value="Chromosome"/>
</dbReference>
<name>A0A0G4B5E4_9BACT</name>
<evidence type="ECO:0000313" key="2">
    <source>
        <dbReference type="Proteomes" id="UP000035648"/>
    </source>
</evidence>
<organism evidence="1 2">
    <name type="scientific">Berkelbacteria bacterium GW2011_GWE1_39_12</name>
    <dbReference type="NCBI Taxonomy" id="1618337"/>
    <lineage>
        <taxon>Bacteria</taxon>
        <taxon>Candidatus Berkelbacteria</taxon>
    </lineage>
</organism>
<dbReference type="STRING" id="1618337.UT28_C0001G1001"/>
<sequence length="156" mass="17214">MKFRKILFVVLGILVIAAIVTVVWSLVQNKNLKNEQTAIRNVNVQSLTSDDEKKVGTIIYAGAKKDGEVVTTNGNQTINLTSTDSVDGAFNIYYQDVLNRYKTYSVNKKEVSKSDALNKISRVITVSGQTGKITITVWGDNKGVTHIQIVTTSDFK</sequence>
<dbReference type="EMBL" id="CP011213">
    <property type="protein sequence ID" value="AKM82775.1"/>
    <property type="molecule type" value="Genomic_DNA"/>
</dbReference>
<accession>A0A0G4B5E4</accession>
<evidence type="ECO:0000313" key="1">
    <source>
        <dbReference type="EMBL" id="AKM82775.1"/>
    </source>
</evidence>